<reference evidence="8" key="1">
    <citation type="submission" date="2023-05" db="EMBL/GenBank/DDBJ databases">
        <authorList>
            <person name="Huff M."/>
        </authorList>
    </citation>
    <scope>NUCLEOTIDE SEQUENCE</scope>
</reference>
<evidence type="ECO:0000313" key="8">
    <source>
        <dbReference type="EMBL" id="CAI9787220.1"/>
    </source>
</evidence>
<name>A0AAD2AFU4_9LAMI</name>
<feature type="compositionally biased region" description="Pro residues" evidence="6">
    <location>
        <begin position="66"/>
        <end position="88"/>
    </location>
</feature>
<organism evidence="8 9">
    <name type="scientific">Fraxinus pennsylvanica</name>
    <dbReference type="NCBI Taxonomy" id="56036"/>
    <lineage>
        <taxon>Eukaryota</taxon>
        <taxon>Viridiplantae</taxon>
        <taxon>Streptophyta</taxon>
        <taxon>Embryophyta</taxon>
        <taxon>Tracheophyta</taxon>
        <taxon>Spermatophyta</taxon>
        <taxon>Magnoliopsida</taxon>
        <taxon>eudicotyledons</taxon>
        <taxon>Gunneridae</taxon>
        <taxon>Pentapetalae</taxon>
        <taxon>asterids</taxon>
        <taxon>lamiids</taxon>
        <taxon>Lamiales</taxon>
        <taxon>Oleaceae</taxon>
        <taxon>Oleeae</taxon>
        <taxon>Fraxinus</taxon>
    </lineage>
</organism>
<feature type="region of interest" description="Disordered" evidence="6">
    <location>
        <begin position="63"/>
        <end position="108"/>
    </location>
</feature>
<keyword evidence="9" id="KW-1185">Reference proteome</keyword>
<evidence type="ECO:0000256" key="2">
    <source>
        <dbReference type="ARBA" id="ARBA00022676"/>
    </source>
</evidence>
<dbReference type="AlphaFoldDB" id="A0AAD2AFU4"/>
<dbReference type="GO" id="GO:0016757">
    <property type="term" value="F:glycosyltransferase activity"/>
    <property type="evidence" value="ECO:0007669"/>
    <property type="project" value="UniProtKB-KW"/>
</dbReference>
<dbReference type="EMBL" id="OU503058">
    <property type="protein sequence ID" value="CAI9787220.1"/>
    <property type="molecule type" value="Genomic_DNA"/>
</dbReference>
<keyword evidence="7" id="KW-0812">Transmembrane</keyword>
<proteinExistence type="predicted"/>
<feature type="transmembrane region" description="Helical" evidence="7">
    <location>
        <begin position="28"/>
        <end position="49"/>
    </location>
</feature>
<keyword evidence="7" id="KW-1133">Transmembrane helix</keyword>
<evidence type="ECO:0000256" key="4">
    <source>
        <dbReference type="ARBA" id="ARBA00023136"/>
    </source>
</evidence>
<keyword evidence="3" id="KW-0808">Transferase</keyword>
<dbReference type="PANTHER" id="PTHR31042:SF153">
    <property type="entry name" value="GLYCOSYLTRANSFERASE BC10-LIKE"/>
    <property type="match status" value="1"/>
</dbReference>
<evidence type="ECO:0008006" key="10">
    <source>
        <dbReference type="Google" id="ProtNLM"/>
    </source>
</evidence>
<dbReference type="InterPro" id="IPR044174">
    <property type="entry name" value="BC10-like"/>
</dbReference>
<dbReference type="Pfam" id="PF02485">
    <property type="entry name" value="Branch"/>
    <property type="match status" value="1"/>
</dbReference>
<evidence type="ECO:0000256" key="7">
    <source>
        <dbReference type="SAM" id="Phobius"/>
    </source>
</evidence>
<keyword evidence="2" id="KW-0328">Glycosyltransferase</keyword>
<evidence type="ECO:0000256" key="1">
    <source>
        <dbReference type="ARBA" id="ARBA00004606"/>
    </source>
</evidence>
<evidence type="ECO:0000256" key="6">
    <source>
        <dbReference type="SAM" id="MobiDB-lite"/>
    </source>
</evidence>
<dbReference type="InterPro" id="IPR003406">
    <property type="entry name" value="Glyco_trans_14"/>
</dbReference>
<gene>
    <name evidence="8" type="ORF">FPE_LOCUS34650</name>
</gene>
<keyword evidence="5" id="KW-0325">Glycoprotein</keyword>
<comment type="subcellular location">
    <subcellularLocation>
        <location evidence="1">Membrane</location>
        <topology evidence="1">Single-pass type II membrane protein</topology>
    </subcellularLocation>
</comment>
<dbReference type="GO" id="GO:0016020">
    <property type="term" value="C:membrane"/>
    <property type="evidence" value="ECO:0007669"/>
    <property type="project" value="UniProtKB-SubCell"/>
</dbReference>
<sequence>MKNDPDEEKKELISSVKLINFQGYLRSLIMYFLFFGSGLVIGISLSFYLKDLPLNFPLRQFSNIESPPPSPPPPPPLSPPPPSLPPAQPIADRNGLEEFLKPPPPTHDMTEEELLWRASMVPQLRGFPFKRTPKVAFMFLAKGILPLAPLWEKFFKGNEGFYSIYVHFLPSSNGTIPEDSVFHGRSIPSKKVQWGEFSMVEAERRLVANALLDISNQRFVLLSEACIPLFNFKTIYTYLINSKHSFIESYDQWSAVGRGRYNKRMKPLVKIEQWRKGAQWFEVDRDLAIEFVSDRRFFPLFKKYCRPPCYSDEHYLPTYVTTKFPRKNSNRTLTWVDWSKGGPHPTKFSRTGVTVDLLNKMRSEKQCTYNGKPTNICHLFARKFTPSALDRLMRFAPSVMNFG</sequence>
<evidence type="ECO:0000256" key="3">
    <source>
        <dbReference type="ARBA" id="ARBA00022679"/>
    </source>
</evidence>
<dbReference type="Proteomes" id="UP000834106">
    <property type="component" value="Chromosome 23"/>
</dbReference>
<dbReference type="PANTHER" id="PTHR31042">
    <property type="entry name" value="CORE-2/I-BRANCHING BETA-1,6-N-ACETYLGLUCOSAMINYLTRANSFERASE FAMILY PROTEIN-RELATED"/>
    <property type="match status" value="1"/>
</dbReference>
<protein>
    <recommendedName>
        <fullName evidence="10">Core-2/I-branching beta-1,6-N-acetylglucosaminyltransferase family protein</fullName>
    </recommendedName>
</protein>
<evidence type="ECO:0000256" key="5">
    <source>
        <dbReference type="ARBA" id="ARBA00023180"/>
    </source>
</evidence>
<accession>A0AAD2AFU4</accession>
<keyword evidence="4 7" id="KW-0472">Membrane</keyword>
<evidence type="ECO:0000313" key="9">
    <source>
        <dbReference type="Proteomes" id="UP000834106"/>
    </source>
</evidence>